<feature type="binding site" evidence="8">
    <location>
        <position position="984"/>
    </location>
    <ligand>
        <name>ATP</name>
        <dbReference type="ChEBI" id="CHEBI:30616"/>
    </ligand>
</feature>
<keyword evidence="5 12" id="KW-0418">Kinase</keyword>
<gene>
    <name evidence="12" type="ORF">SO694_00011368</name>
</gene>
<evidence type="ECO:0000259" key="11">
    <source>
        <dbReference type="PROSITE" id="PS50042"/>
    </source>
</evidence>
<evidence type="ECO:0000256" key="9">
    <source>
        <dbReference type="SAM" id="MobiDB-lite"/>
    </source>
</evidence>
<evidence type="ECO:0000256" key="1">
    <source>
        <dbReference type="ARBA" id="ARBA00022527"/>
    </source>
</evidence>
<keyword evidence="4 8" id="KW-0547">Nucleotide-binding</keyword>
<dbReference type="InterPro" id="IPR018488">
    <property type="entry name" value="cNMP-bd_CS"/>
</dbReference>
<dbReference type="InterPro" id="IPR011009">
    <property type="entry name" value="Kinase-like_dom_sf"/>
</dbReference>
<dbReference type="PROSITE" id="PS50042">
    <property type="entry name" value="CNMP_BINDING_3"/>
    <property type="match status" value="3"/>
</dbReference>
<evidence type="ECO:0000256" key="8">
    <source>
        <dbReference type="PROSITE-ProRule" id="PRU10141"/>
    </source>
</evidence>
<dbReference type="GO" id="GO:0016301">
    <property type="term" value="F:kinase activity"/>
    <property type="evidence" value="ECO:0007669"/>
    <property type="project" value="UniProtKB-KW"/>
</dbReference>
<feature type="compositionally biased region" description="Basic and acidic residues" evidence="9">
    <location>
        <begin position="506"/>
        <end position="526"/>
    </location>
</feature>
<dbReference type="Gene3D" id="3.30.200.20">
    <property type="entry name" value="Phosphorylase Kinase, domain 1"/>
    <property type="match status" value="1"/>
</dbReference>
<dbReference type="PANTHER" id="PTHR24353:SF143">
    <property type="entry name" value="PROTEIN KINASE DOMAIN-CONTAINING PROTEIN"/>
    <property type="match status" value="1"/>
</dbReference>
<dbReference type="Pfam" id="PF00027">
    <property type="entry name" value="cNMP_binding"/>
    <property type="match status" value="3"/>
</dbReference>
<organism evidence="12 13">
    <name type="scientific">Aureococcus anophagefferens</name>
    <name type="common">Harmful bloom alga</name>
    <dbReference type="NCBI Taxonomy" id="44056"/>
    <lineage>
        <taxon>Eukaryota</taxon>
        <taxon>Sar</taxon>
        <taxon>Stramenopiles</taxon>
        <taxon>Ochrophyta</taxon>
        <taxon>Pelagophyceae</taxon>
        <taxon>Pelagomonadales</taxon>
        <taxon>Pelagomonadaceae</taxon>
        <taxon>Aureococcus</taxon>
    </lineage>
</organism>
<evidence type="ECO:0000256" key="7">
    <source>
        <dbReference type="ARBA" id="ARBA00022992"/>
    </source>
</evidence>
<sequence>MANVKGKGRLSEILGTGAHRRPTHYRSSARLTHAERRARKTVVDLSAMPERVDQQAELDAAVLAGIKHRDSVLVDKRRRATNRRFMDQGGGNDYYERVWDAASPRERQIARCLVAWHMQAVHDNIERHERELNAILKHHQIHLYGQKDKKYLMVQSSFDAWKIMVHHNRRVRALRRRRRELEAKRPPPQKNRGHGAFRKMGKSPKSSPTPPRRRLDSTPDAIRRKLLTMTDAHELFHVGTGAHHDQSPEKLGQSGRWETKRFGGYHPKLQAIENGDDVPETNDDDDDGDDDDDDDDTSKKVVEGIPEIGHRPLLQRGEGHSSWSRSVREICAPVPPPAKPPKKRFKRRRRRRKRRPRRDDASTVETLERPGGPERPPKSGLDDDDDSTALGTFDDGDSDGSDDGGRGNASMVSPLPVSALVGVVPDDMVAAADFFLTADQASAIERGGEPGPLGDGVSDADSSPRAQGTVAAGGRDAGTFAVAPRPSGKKRRPKRRRTICSAKQNVDGREAPEGGKKTPTSKSEEDKLEVAIKYKRRYQNVFSEGVDTSAEIAKTAAMEKDATVTAFLIAALRQNFVFASLEDAEVSKIVEFMAKTSVGKGTDVIKQGEQGDYFYIVEEGKFDFMVKGKVVGSCGKKDSFGELALLYGAPRAATVRATTAATVWQLDRVTFRSTVASGASKQKQRVMDSLSHVTLLEGLTDDQLERVADAVQIVRYPAGKRIIQKNETGNVFYMIQEGAVDCTDVGASNQFKDLVLKDGEYFGERALLTDQLRAANVTAKSDVTLLALDREAFVRVLGPLRKVLDDNLSMRVLSSVEILSKMSTKEQQKAAKLFKEQSYKSGEKIIKQGDQGEEFFVIKNGTARVEVTTSGTTSTVSEMEPGNYFGEMALLNNDVRTASIVAVTDVECFVLKRKDFTAAFGSLAKIMERTAKKRNDELHDATAASAASSIKLTELKVKASLGAGTFGRVKLVYHAATEKTYALKAMHKSEVVAHSQVTNVLNEKSLMMLCNHPFVLKLYATYMDKDRLYLLLEFIQGGELFSVLHTPSADGVPEAHAKFYGGGVCSALAFVHEKNIAYRDLKPENIMLDSKGYPKVVDFGFAKIVSRKTYTLCGTPEYLAPEIVLGRGHNKCVDWWAFGVLVYEMIAGYSPFADPVGMDQVVICKNIINGKLVFPKRFARDAQDLVKKLLNRNPVDRLGANYAQSPIAEHKWFATFNFETMCAYKMTAPWVPKIKDALDCSNFEPYEGNDSIDSGYKDDPKLWARPSSAKKKPKSKKAPPETSAEGKENASSDAENKEEPPDAADASKLTNVNMLAMYLCGNGAGGGKTNDKALFC</sequence>
<dbReference type="Pfam" id="PF00069">
    <property type="entry name" value="Pkinase"/>
    <property type="match status" value="1"/>
</dbReference>
<comment type="caution">
    <text evidence="12">The sequence shown here is derived from an EMBL/GenBank/DDBJ whole genome shotgun (WGS) entry which is preliminary data.</text>
</comment>
<protein>
    <submittedName>
        <fullName evidence="12">Ser/Thr-type protein kinase</fullName>
    </submittedName>
</protein>
<keyword evidence="1" id="KW-0723">Serine/threonine-protein kinase</keyword>
<keyword evidence="6 8" id="KW-0067">ATP-binding</keyword>
<dbReference type="InterPro" id="IPR000719">
    <property type="entry name" value="Prot_kinase_dom"/>
</dbReference>
<dbReference type="Proteomes" id="UP001363151">
    <property type="component" value="Unassembled WGS sequence"/>
</dbReference>
<keyword evidence="2" id="KW-0140">cGMP</keyword>
<feature type="compositionally biased region" description="Basic residues" evidence="9">
    <location>
        <begin position="340"/>
        <end position="356"/>
    </location>
</feature>
<feature type="compositionally biased region" description="Basic and acidic residues" evidence="9">
    <location>
        <begin position="357"/>
        <end position="381"/>
    </location>
</feature>
<dbReference type="SUPFAM" id="SSF51206">
    <property type="entry name" value="cAMP-binding domain-like"/>
    <property type="match status" value="3"/>
</dbReference>
<dbReference type="PANTHER" id="PTHR24353">
    <property type="entry name" value="CYCLIC NUCLEOTIDE-DEPENDENT PROTEIN KINASE"/>
    <property type="match status" value="1"/>
</dbReference>
<dbReference type="PRINTS" id="PR00103">
    <property type="entry name" value="CAMPKINASE"/>
</dbReference>
<evidence type="ECO:0000256" key="5">
    <source>
        <dbReference type="ARBA" id="ARBA00022777"/>
    </source>
</evidence>
<proteinExistence type="predicted"/>
<dbReference type="Gene3D" id="1.10.510.10">
    <property type="entry name" value="Transferase(Phosphotransferase) domain 1"/>
    <property type="match status" value="1"/>
</dbReference>
<feature type="compositionally biased region" description="Basic and acidic residues" evidence="9">
    <location>
        <begin position="1284"/>
        <end position="1300"/>
    </location>
</feature>
<feature type="region of interest" description="Disordered" evidence="9">
    <location>
        <begin position="445"/>
        <end position="526"/>
    </location>
</feature>
<dbReference type="SUPFAM" id="SSF56112">
    <property type="entry name" value="Protein kinase-like (PK-like)"/>
    <property type="match status" value="1"/>
</dbReference>
<feature type="domain" description="Cyclic nucleotide-binding" evidence="11">
    <location>
        <begin position="818"/>
        <end position="937"/>
    </location>
</feature>
<dbReference type="InterPro" id="IPR008271">
    <property type="entry name" value="Ser/Thr_kinase_AS"/>
</dbReference>
<dbReference type="InterPro" id="IPR017441">
    <property type="entry name" value="Protein_kinase_ATP_BS"/>
</dbReference>
<keyword evidence="7" id="KW-0142">cGMP-binding</keyword>
<dbReference type="PROSITE" id="PS00107">
    <property type="entry name" value="PROTEIN_KINASE_ATP"/>
    <property type="match status" value="1"/>
</dbReference>
<feature type="compositionally biased region" description="Basic and acidic residues" evidence="9">
    <location>
        <begin position="238"/>
        <end position="248"/>
    </location>
</feature>
<dbReference type="CDD" id="cd00038">
    <property type="entry name" value="CAP_ED"/>
    <property type="match status" value="3"/>
</dbReference>
<evidence type="ECO:0000256" key="4">
    <source>
        <dbReference type="ARBA" id="ARBA00022741"/>
    </source>
</evidence>
<feature type="region of interest" description="Disordered" evidence="9">
    <location>
        <begin position="238"/>
        <end position="413"/>
    </location>
</feature>
<name>A0ABR1GEW4_AURAN</name>
<dbReference type="InterPro" id="IPR014710">
    <property type="entry name" value="RmlC-like_jellyroll"/>
</dbReference>
<keyword evidence="13" id="KW-1185">Reference proteome</keyword>
<keyword evidence="3" id="KW-0808">Transferase</keyword>
<dbReference type="SMART" id="SM00100">
    <property type="entry name" value="cNMP"/>
    <property type="match status" value="3"/>
</dbReference>
<feature type="compositionally biased region" description="Basic residues" evidence="9">
    <location>
        <begin position="191"/>
        <end position="202"/>
    </location>
</feature>
<evidence type="ECO:0000256" key="3">
    <source>
        <dbReference type="ARBA" id="ARBA00022679"/>
    </source>
</evidence>
<dbReference type="Gene3D" id="2.60.120.10">
    <property type="entry name" value="Jelly Rolls"/>
    <property type="match status" value="3"/>
</dbReference>
<evidence type="ECO:0000256" key="2">
    <source>
        <dbReference type="ARBA" id="ARBA00022535"/>
    </source>
</evidence>
<evidence type="ECO:0000256" key="6">
    <source>
        <dbReference type="ARBA" id="ARBA00022840"/>
    </source>
</evidence>
<feature type="domain" description="Cyclic nucleotide-binding" evidence="11">
    <location>
        <begin position="695"/>
        <end position="799"/>
    </location>
</feature>
<dbReference type="InterPro" id="IPR018490">
    <property type="entry name" value="cNMP-bd_dom_sf"/>
</dbReference>
<feature type="region of interest" description="Disordered" evidence="9">
    <location>
        <begin position="1251"/>
        <end position="1308"/>
    </location>
</feature>
<dbReference type="PROSITE" id="PS00108">
    <property type="entry name" value="PROTEIN_KINASE_ST"/>
    <property type="match status" value="1"/>
</dbReference>
<dbReference type="PROSITE" id="PS00888">
    <property type="entry name" value="CNMP_BINDING_1"/>
    <property type="match status" value="2"/>
</dbReference>
<feature type="domain" description="Protein kinase" evidence="10">
    <location>
        <begin position="955"/>
        <end position="1213"/>
    </location>
</feature>
<dbReference type="PROSITE" id="PS50011">
    <property type="entry name" value="PROTEIN_KINASE_DOM"/>
    <property type="match status" value="1"/>
</dbReference>
<dbReference type="SMART" id="SM00220">
    <property type="entry name" value="S_TKc"/>
    <property type="match status" value="1"/>
</dbReference>
<feature type="domain" description="Cyclic nucleotide-binding" evidence="11">
    <location>
        <begin position="577"/>
        <end position="692"/>
    </location>
</feature>
<feature type="compositionally biased region" description="Acidic residues" evidence="9">
    <location>
        <begin position="274"/>
        <end position="296"/>
    </location>
</feature>
<feature type="region of interest" description="Disordered" evidence="9">
    <location>
        <begin position="176"/>
        <end position="219"/>
    </location>
</feature>
<feature type="compositionally biased region" description="Basic residues" evidence="9">
    <location>
        <begin position="487"/>
        <end position="498"/>
    </location>
</feature>
<reference evidence="12 13" key="1">
    <citation type="submission" date="2024-03" db="EMBL/GenBank/DDBJ databases">
        <title>Aureococcus anophagefferens CCMP1851 and Kratosvirus quantuckense: Draft genome of a second virus-susceptible host strain in the model system.</title>
        <authorList>
            <person name="Chase E."/>
            <person name="Truchon A.R."/>
            <person name="Schepens W."/>
            <person name="Wilhelm S.W."/>
        </authorList>
    </citation>
    <scope>NUCLEOTIDE SEQUENCE [LARGE SCALE GENOMIC DNA]</scope>
    <source>
        <strain evidence="12 13">CCMP1851</strain>
    </source>
</reference>
<dbReference type="InterPro" id="IPR000595">
    <property type="entry name" value="cNMP-bd_dom"/>
</dbReference>
<evidence type="ECO:0000259" key="10">
    <source>
        <dbReference type="PROSITE" id="PS50011"/>
    </source>
</evidence>
<dbReference type="PROSITE" id="PS00889">
    <property type="entry name" value="CNMP_BINDING_2"/>
    <property type="match status" value="3"/>
</dbReference>
<evidence type="ECO:0000313" key="13">
    <source>
        <dbReference type="Proteomes" id="UP001363151"/>
    </source>
</evidence>
<dbReference type="EMBL" id="JBBJCI010000024">
    <property type="protein sequence ID" value="KAK7254507.1"/>
    <property type="molecule type" value="Genomic_DNA"/>
</dbReference>
<feature type="compositionally biased region" description="Basic residues" evidence="9">
    <location>
        <begin position="1268"/>
        <end position="1277"/>
    </location>
</feature>
<accession>A0ABR1GEW4</accession>
<evidence type="ECO:0000313" key="12">
    <source>
        <dbReference type="EMBL" id="KAK7254507.1"/>
    </source>
</evidence>